<dbReference type="InterPro" id="IPR050884">
    <property type="entry name" value="CNP_phosphodiesterase-III"/>
</dbReference>
<keyword evidence="7" id="KW-1185">Reference proteome</keyword>
<dbReference type="Proteomes" id="UP000320314">
    <property type="component" value="Unassembled WGS sequence"/>
</dbReference>
<dbReference type="GO" id="GO:0046872">
    <property type="term" value="F:metal ion binding"/>
    <property type="evidence" value="ECO:0007669"/>
    <property type="project" value="UniProtKB-KW"/>
</dbReference>
<reference evidence="6 7" key="1">
    <citation type="submission" date="2019-06" db="EMBL/GenBank/DDBJ databases">
        <authorList>
            <person name="Li M."/>
        </authorList>
    </citation>
    <scope>NUCLEOTIDE SEQUENCE [LARGE SCALE GENOMIC DNA]</scope>
    <source>
        <strain evidence="6 7">BGMRC6574</strain>
    </source>
</reference>
<feature type="domain" description="Calcineurin-like phosphoesterase" evidence="5">
    <location>
        <begin position="43"/>
        <end position="259"/>
    </location>
</feature>
<comment type="caution">
    <text evidence="6">The sequence shown here is derived from an EMBL/GenBank/DDBJ whole genome shotgun (WGS) entry which is preliminary data.</text>
</comment>
<dbReference type="GO" id="GO:0016787">
    <property type="term" value="F:hydrolase activity"/>
    <property type="evidence" value="ECO:0007669"/>
    <property type="project" value="UniProtKB-KW"/>
</dbReference>
<sequence>MEEPHDERALPAYRAWPMGATPNRAPSGMRRRMEGTPMQGAITLAHISDPHLSCALPKLGECLGKRFLTLQSWRRRRETLHDPAVAETIRRDCQAAAPDGFAVTGDLVNFAMEREFAASATWLCRLAAPERVALVPGNHDALVRGAAKTLRHHWRPWLGEGNEIFPYVRRIGPVDLVCVSSAVATAPLLASGRVGRTQLDRLRSLLATPLEERCRVVLIHHPPVDGLSPARKALTDRHAVARVIAEGGVHMVLHGHLHADLVSTIDADGGPVPVLGVPSMSIATGHHEHAGSWRRIRLSRGGAAGWRAVTALRSVTSEGGIEEAAPVVFDLPKLPV</sequence>
<keyword evidence="2" id="KW-0378">Hydrolase</keyword>
<protein>
    <submittedName>
        <fullName evidence="6">Metallophosphoesterase</fullName>
    </submittedName>
</protein>
<dbReference type="AlphaFoldDB" id="A0A506UA44"/>
<dbReference type="Pfam" id="PF00149">
    <property type="entry name" value="Metallophos"/>
    <property type="match status" value="1"/>
</dbReference>
<gene>
    <name evidence="6" type="ORF">FJU11_06620</name>
</gene>
<keyword evidence="1" id="KW-0479">Metal-binding</keyword>
<evidence type="ECO:0000313" key="7">
    <source>
        <dbReference type="Proteomes" id="UP000320314"/>
    </source>
</evidence>
<accession>A0A506UA44</accession>
<organism evidence="6 7">
    <name type="scientific">Pararhizobium mangrovi</name>
    <dbReference type="NCBI Taxonomy" id="2590452"/>
    <lineage>
        <taxon>Bacteria</taxon>
        <taxon>Pseudomonadati</taxon>
        <taxon>Pseudomonadota</taxon>
        <taxon>Alphaproteobacteria</taxon>
        <taxon>Hyphomicrobiales</taxon>
        <taxon>Rhizobiaceae</taxon>
        <taxon>Rhizobium/Agrobacterium group</taxon>
        <taxon>Pararhizobium</taxon>
    </lineage>
</organism>
<name>A0A506UA44_9HYPH</name>
<dbReference type="InterPro" id="IPR004843">
    <property type="entry name" value="Calcineurin-like_PHP"/>
</dbReference>
<evidence type="ECO:0000259" key="5">
    <source>
        <dbReference type="Pfam" id="PF00149"/>
    </source>
</evidence>
<dbReference type="EMBL" id="VHLH01000008">
    <property type="protein sequence ID" value="TPW29934.1"/>
    <property type="molecule type" value="Genomic_DNA"/>
</dbReference>
<dbReference type="OrthoDB" id="9794568at2"/>
<comment type="similarity">
    <text evidence="4">Belongs to the cyclic nucleotide phosphodiesterase class-III family.</text>
</comment>
<evidence type="ECO:0000256" key="3">
    <source>
        <dbReference type="ARBA" id="ARBA00023004"/>
    </source>
</evidence>
<dbReference type="SUPFAM" id="SSF56300">
    <property type="entry name" value="Metallo-dependent phosphatases"/>
    <property type="match status" value="1"/>
</dbReference>
<keyword evidence="3" id="KW-0408">Iron</keyword>
<evidence type="ECO:0000256" key="1">
    <source>
        <dbReference type="ARBA" id="ARBA00022723"/>
    </source>
</evidence>
<dbReference type="Gene3D" id="3.60.21.10">
    <property type="match status" value="1"/>
</dbReference>
<dbReference type="PANTHER" id="PTHR42988:SF2">
    <property type="entry name" value="CYCLIC NUCLEOTIDE PHOSPHODIESTERASE CBUA0032-RELATED"/>
    <property type="match status" value="1"/>
</dbReference>
<dbReference type="PANTHER" id="PTHR42988">
    <property type="entry name" value="PHOSPHOHYDROLASE"/>
    <property type="match status" value="1"/>
</dbReference>
<evidence type="ECO:0000256" key="4">
    <source>
        <dbReference type="ARBA" id="ARBA00025742"/>
    </source>
</evidence>
<dbReference type="InterPro" id="IPR029052">
    <property type="entry name" value="Metallo-depent_PP-like"/>
</dbReference>
<evidence type="ECO:0000256" key="2">
    <source>
        <dbReference type="ARBA" id="ARBA00022801"/>
    </source>
</evidence>
<evidence type="ECO:0000313" key="6">
    <source>
        <dbReference type="EMBL" id="TPW29934.1"/>
    </source>
</evidence>
<proteinExistence type="inferred from homology"/>